<dbReference type="CDD" id="cd22769">
    <property type="entry name" value="OTU_VCIP135"/>
    <property type="match status" value="1"/>
</dbReference>
<dbReference type="PROSITE" id="PS50802">
    <property type="entry name" value="OTU"/>
    <property type="match status" value="1"/>
</dbReference>
<dbReference type="GO" id="GO:0016320">
    <property type="term" value="P:endoplasmic reticulum membrane fusion"/>
    <property type="evidence" value="ECO:0007669"/>
    <property type="project" value="TreeGrafter"/>
</dbReference>
<dbReference type="AlphaFoldDB" id="A0A482XT62"/>
<dbReference type="Pfam" id="PF19437">
    <property type="entry name" value="VCIP135_N"/>
    <property type="match status" value="1"/>
</dbReference>
<feature type="compositionally biased region" description="Low complexity" evidence="1">
    <location>
        <begin position="698"/>
        <end position="730"/>
    </location>
</feature>
<dbReference type="STRING" id="195883.A0A482XT62"/>
<dbReference type="GO" id="GO:0016567">
    <property type="term" value="P:protein ubiquitination"/>
    <property type="evidence" value="ECO:0007669"/>
    <property type="project" value="InterPro"/>
</dbReference>
<evidence type="ECO:0000256" key="1">
    <source>
        <dbReference type="SAM" id="MobiDB-lite"/>
    </source>
</evidence>
<dbReference type="GO" id="GO:0090168">
    <property type="term" value="P:Golgi reassembly"/>
    <property type="evidence" value="ECO:0007669"/>
    <property type="project" value="TreeGrafter"/>
</dbReference>
<organism evidence="3 4">
    <name type="scientific">Laodelphax striatellus</name>
    <name type="common">Small brown planthopper</name>
    <name type="synonym">Delphax striatella</name>
    <dbReference type="NCBI Taxonomy" id="195883"/>
    <lineage>
        <taxon>Eukaryota</taxon>
        <taxon>Metazoa</taxon>
        <taxon>Ecdysozoa</taxon>
        <taxon>Arthropoda</taxon>
        <taxon>Hexapoda</taxon>
        <taxon>Insecta</taxon>
        <taxon>Pterygota</taxon>
        <taxon>Neoptera</taxon>
        <taxon>Paraneoptera</taxon>
        <taxon>Hemiptera</taxon>
        <taxon>Auchenorrhyncha</taxon>
        <taxon>Fulgoroidea</taxon>
        <taxon>Delphacidae</taxon>
        <taxon>Criomorphinae</taxon>
        <taxon>Laodelphax</taxon>
    </lineage>
</organism>
<keyword evidence="4" id="KW-1185">Reference proteome</keyword>
<dbReference type="GO" id="GO:0071108">
    <property type="term" value="P:protein K48-linked deubiquitination"/>
    <property type="evidence" value="ECO:0007669"/>
    <property type="project" value="TreeGrafter"/>
</dbReference>
<dbReference type="InterPro" id="IPR003323">
    <property type="entry name" value="OTU_dom"/>
</dbReference>
<protein>
    <recommendedName>
        <fullName evidence="2">OTU domain-containing protein</fullName>
    </recommendedName>
</protein>
<comment type="caution">
    <text evidence="3">The sequence shown here is derived from an EMBL/GenBank/DDBJ whole genome shotgun (WGS) entry which is preliminary data.</text>
</comment>
<evidence type="ECO:0000313" key="3">
    <source>
        <dbReference type="EMBL" id="RZF48111.1"/>
    </source>
</evidence>
<dbReference type="PANTHER" id="PTHR14843:SF2">
    <property type="entry name" value="DEUBIQUITINATING PROTEIN VCPIP1"/>
    <property type="match status" value="1"/>
</dbReference>
<dbReference type="InterPro" id="IPR045827">
    <property type="entry name" value="VCPIP1_N"/>
</dbReference>
<sequence>MSRSPYEKDLFRDGERIFKSLQRMQCGVCPDEVCRSPLKFSTTDSRITCRHCGQTHETAKLQNTIPLENLPASLCGLIKNIFNEHVVPKRGPDLIKVYGMSNFHHKLISPLLAHYGMDRRTGQARPLTEIIGRTTLDCSVLGDRTFRMESRLLDIPGYGYDQTGSTNYLADTLQLLKHYNDDKEVLVPLHVDGDGHCLVHAVSRALVGRELFWFPLRLGLKQHFSTHLEQYQALLGDFINRSEWPCIIQECDPDYHPLDDEILGLRNVHIFGLANLLRRPILLLDNPSGMNTSADYSALFLPGLSSPESCRKKGVSNPPICVAWSSAARNHFIPLVPVKERPLPKFPRHLLPKVWGFQQNYLDKYIQFDEDDCLTIGNENGLTDSYLLKLTSCMDELFLQKYGVSPKLVADVFHFTYRVKSGIKLATVTSDTASAVQDRRLMRCLICDAVNVLPMSGEWLRPRGLLYTLAKKDYGFLEENKLYPFYAYGVTCSYNARKDMLVLESAVDMETCSFCQGTKLRAIMSDGSVAYENGDITSIAVSSPLSNRCPCGYKHFSNGQLYDNPPQSVPVTLLWNGRRVTDTIAWYQFESQPHLNSNAYQLASVLLQKHFPGEFGSENLHQSIVAQILEQTKDLPKDHTVPLVLDKMNEAVGENSKEENASGIRLNSPTWPKRRVGEPSCSGPMPTYRQSKKPQGFGSDSSKYGSKKSSCSSGCSSSASSPSTSCLPHSSRSKFAPGFTVLSATPVTENNEAMQKFFQSLYKQSPSSTKTNNESEKANTNDQSENERNSPEPSTSKDN</sequence>
<dbReference type="GO" id="GO:0035871">
    <property type="term" value="P:protein K11-linked deubiquitination"/>
    <property type="evidence" value="ECO:0007669"/>
    <property type="project" value="TreeGrafter"/>
</dbReference>
<gene>
    <name evidence="3" type="ORF">LSTR_LSTR002177</name>
</gene>
<dbReference type="OrthoDB" id="10012024at2759"/>
<dbReference type="GO" id="GO:0004843">
    <property type="term" value="F:cysteine-type deubiquitinase activity"/>
    <property type="evidence" value="ECO:0007669"/>
    <property type="project" value="InterPro"/>
</dbReference>
<reference evidence="3 4" key="1">
    <citation type="journal article" date="2017" name="Gigascience">
        <title>Genome sequence of the small brown planthopper, Laodelphax striatellus.</title>
        <authorList>
            <person name="Zhu J."/>
            <person name="Jiang F."/>
            <person name="Wang X."/>
            <person name="Yang P."/>
            <person name="Bao Y."/>
            <person name="Zhao W."/>
            <person name="Wang W."/>
            <person name="Lu H."/>
            <person name="Wang Q."/>
            <person name="Cui N."/>
            <person name="Li J."/>
            <person name="Chen X."/>
            <person name="Luo L."/>
            <person name="Yu J."/>
            <person name="Kang L."/>
            <person name="Cui F."/>
        </authorList>
    </citation>
    <scope>NUCLEOTIDE SEQUENCE [LARGE SCALE GENOMIC DNA]</scope>
    <source>
        <strain evidence="3">Lst14</strain>
    </source>
</reference>
<dbReference type="EMBL" id="QKKF02002849">
    <property type="protein sequence ID" value="RZF48111.1"/>
    <property type="molecule type" value="Genomic_DNA"/>
</dbReference>
<feature type="region of interest" description="Disordered" evidence="1">
    <location>
        <begin position="654"/>
        <end position="735"/>
    </location>
</feature>
<dbReference type="Proteomes" id="UP000291343">
    <property type="component" value="Unassembled WGS sequence"/>
</dbReference>
<evidence type="ECO:0000313" key="4">
    <source>
        <dbReference type="Proteomes" id="UP000291343"/>
    </source>
</evidence>
<feature type="region of interest" description="Disordered" evidence="1">
    <location>
        <begin position="758"/>
        <end position="799"/>
    </location>
</feature>
<name>A0A482XT62_LAOST</name>
<feature type="compositionally biased region" description="Basic and acidic residues" evidence="1">
    <location>
        <begin position="773"/>
        <end position="799"/>
    </location>
</feature>
<feature type="compositionally biased region" description="Polar residues" evidence="1">
    <location>
        <begin position="758"/>
        <end position="772"/>
    </location>
</feature>
<proteinExistence type="predicted"/>
<dbReference type="PANTHER" id="PTHR14843">
    <property type="entry name" value="DEUBIQUITINATING PROTEIN VCIP135"/>
    <property type="match status" value="1"/>
</dbReference>
<accession>A0A482XT62</accession>
<dbReference type="InterPro" id="IPR039087">
    <property type="entry name" value="VCPIP1"/>
</dbReference>
<feature type="domain" description="OTU" evidence="2">
    <location>
        <begin position="186"/>
        <end position="338"/>
    </location>
</feature>
<dbReference type="InParanoid" id="A0A482XT62"/>
<dbReference type="Pfam" id="PF02338">
    <property type="entry name" value="OTU"/>
    <property type="match status" value="1"/>
</dbReference>
<evidence type="ECO:0000259" key="2">
    <source>
        <dbReference type="PROSITE" id="PS50802"/>
    </source>
</evidence>